<reference evidence="11" key="1">
    <citation type="submission" date="2014-11" db="EMBL/GenBank/DDBJ databases">
        <authorList>
            <person name="Otto D Thomas"/>
            <person name="Naeem Raeece"/>
        </authorList>
    </citation>
    <scope>NUCLEOTIDE SEQUENCE</scope>
</reference>
<evidence type="ECO:0000256" key="5">
    <source>
        <dbReference type="ARBA" id="ARBA00022989"/>
    </source>
</evidence>
<keyword evidence="5 8" id="KW-1133">Transmembrane helix</keyword>
<feature type="domain" description="GOLD" evidence="10">
    <location>
        <begin position="38"/>
        <end position="117"/>
    </location>
</feature>
<evidence type="ECO:0000256" key="9">
    <source>
        <dbReference type="SAM" id="SignalP"/>
    </source>
</evidence>
<dbReference type="VEuPathDB" id="CryptoDB:Cvel_407"/>
<evidence type="ECO:0000256" key="7">
    <source>
        <dbReference type="RuleBase" id="RU003827"/>
    </source>
</evidence>
<dbReference type="SMART" id="SM01190">
    <property type="entry name" value="EMP24_GP25L"/>
    <property type="match status" value="1"/>
</dbReference>
<evidence type="ECO:0000256" key="6">
    <source>
        <dbReference type="ARBA" id="ARBA00023136"/>
    </source>
</evidence>
<feature type="chain" id="PRO_5005189450" description="GOLD domain-containing protein" evidence="9">
    <location>
        <begin position="29"/>
        <end position="207"/>
    </location>
</feature>
<evidence type="ECO:0000256" key="3">
    <source>
        <dbReference type="ARBA" id="ARBA00022692"/>
    </source>
</evidence>
<organism evidence="11">
    <name type="scientific">Chromera velia CCMP2878</name>
    <dbReference type="NCBI Taxonomy" id="1169474"/>
    <lineage>
        <taxon>Eukaryota</taxon>
        <taxon>Sar</taxon>
        <taxon>Alveolata</taxon>
        <taxon>Colpodellida</taxon>
        <taxon>Chromeraceae</taxon>
        <taxon>Chromera</taxon>
    </lineage>
</organism>
<evidence type="ECO:0000313" key="11">
    <source>
        <dbReference type="EMBL" id="CEM14370.1"/>
    </source>
</evidence>
<keyword evidence="6 8" id="KW-0472">Membrane</keyword>
<evidence type="ECO:0000256" key="2">
    <source>
        <dbReference type="ARBA" id="ARBA00007104"/>
    </source>
</evidence>
<protein>
    <recommendedName>
        <fullName evidence="10">GOLD domain-containing protein</fullName>
    </recommendedName>
</protein>
<evidence type="ECO:0000256" key="4">
    <source>
        <dbReference type="ARBA" id="ARBA00022729"/>
    </source>
</evidence>
<dbReference type="EMBL" id="CDMZ01000441">
    <property type="protein sequence ID" value="CEM14370.1"/>
    <property type="molecule type" value="Genomic_DNA"/>
</dbReference>
<name>A0A0G4FLM5_9ALVE</name>
<keyword evidence="4 9" id="KW-0732">Signal</keyword>
<dbReference type="InterPro" id="IPR009038">
    <property type="entry name" value="GOLD_dom"/>
</dbReference>
<gene>
    <name evidence="11" type="ORF">Cvel_407</name>
</gene>
<evidence type="ECO:0000259" key="10">
    <source>
        <dbReference type="PROSITE" id="PS50866"/>
    </source>
</evidence>
<accession>A0A0G4FLM5</accession>
<comment type="similarity">
    <text evidence="2 7">Belongs to the EMP24/GP25L family.</text>
</comment>
<proteinExistence type="inferred from homology"/>
<comment type="subcellular location">
    <subcellularLocation>
        <location evidence="1 7">Membrane</location>
        <topology evidence="1 7">Single-pass type I membrane protein</topology>
    </subcellularLocation>
</comment>
<dbReference type="PROSITE" id="PS50866">
    <property type="entry name" value="GOLD"/>
    <property type="match status" value="1"/>
</dbReference>
<dbReference type="GO" id="GO:0016020">
    <property type="term" value="C:membrane"/>
    <property type="evidence" value="ECO:0007669"/>
    <property type="project" value="UniProtKB-SubCell"/>
</dbReference>
<dbReference type="Pfam" id="PF01105">
    <property type="entry name" value="EMP24_GP25L"/>
    <property type="match status" value="1"/>
</dbReference>
<dbReference type="InterPro" id="IPR015720">
    <property type="entry name" value="Emp24-like"/>
</dbReference>
<dbReference type="PANTHER" id="PTHR22811">
    <property type="entry name" value="TRANSMEMBRANE EMP24 DOMAIN-CONTAINING PROTEIN"/>
    <property type="match status" value="1"/>
</dbReference>
<sequence>MRRGGSRVFLGGLIPFLVVLSNLPGGTGLFFKLAPNARECFGFAANGQEDIVGSFEAIGGEKSVRVTLTNQQQKEDIYDDSRASHQFRFEKALSGNYQLCFKSLIGYLQTISFSVRVQTHETHPEELATEDDSHRVAATVYKLEEKISEIMSQQEYAITRERIHRNTTESTNARVLWWTIVEMAVLVVLSAFQIYYIRSFFEIKTIV</sequence>
<dbReference type="AlphaFoldDB" id="A0A0G4FLM5"/>
<feature type="transmembrane region" description="Helical" evidence="8">
    <location>
        <begin position="175"/>
        <end position="197"/>
    </location>
</feature>
<evidence type="ECO:0000256" key="8">
    <source>
        <dbReference type="SAM" id="Phobius"/>
    </source>
</evidence>
<feature type="signal peptide" evidence="9">
    <location>
        <begin position="1"/>
        <end position="28"/>
    </location>
</feature>
<evidence type="ECO:0000256" key="1">
    <source>
        <dbReference type="ARBA" id="ARBA00004479"/>
    </source>
</evidence>
<keyword evidence="3 7" id="KW-0812">Transmembrane</keyword>
<dbReference type="PhylomeDB" id="A0A0G4FLM5"/>